<dbReference type="CDD" id="cd16098">
    <property type="entry name" value="FliS"/>
    <property type="match status" value="1"/>
</dbReference>
<evidence type="ECO:0000256" key="7">
    <source>
        <dbReference type="SAM" id="MobiDB-lite"/>
    </source>
</evidence>
<evidence type="ECO:0000256" key="6">
    <source>
        <dbReference type="PIRNR" id="PIRNR039090"/>
    </source>
</evidence>
<protein>
    <recommendedName>
        <fullName evidence="6">Flagellar secretion chaperone FliS</fullName>
    </recommendedName>
</protein>
<dbReference type="PANTHER" id="PTHR34773">
    <property type="entry name" value="FLAGELLAR SECRETION CHAPERONE FLIS"/>
    <property type="match status" value="1"/>
</dbReference>
<dbReference type="EMBL" id="JARVCO010000002">
    <property type="protein sequence ID" value="MDZ8117262.1"/>
    <property type="molecule type" value="Genomic_DNA"/>
</dbReference>
<dbReference type="NCBIfam" id="TIGR00208">
    <property type="entry name" value="fliS"/>
    <property type="match status" value="1"/>
</dbReference>
<dbReference type="Pfam" id="PF02561">
    <property type="entry name" value="FliS"/>
    <property type="match status" value="1"/>
</dbReference>
<keyword evidence="8" id="KW-0969">Cilium</keyword>
<keyword evidence="8" id="KW-0282">Flagellum</keyword>
<reference evidence="8 9" key="1">
    <citation type="journal article" date="2024" name="Appl. Environ. Microbiol.">
        <title>Pontiella agarivorans sp. nov., a novel marine anaerobic bacterium capable of degrading macroalgal polysaccharides and fixing nitrogen.</title>
        <authorList>
            <person name="Liu N."/>
            <person name="Kivenson V."/>
            <person name="Peng X."/>
            <person name="Cui Z."/>
            <person name="Lankiewicz T.S."/>
            <person name="Gosselin K.M."/>
            <person name="English C.J."/>
            <person name="Blair E.M."/>
            <person name="O'Malley M.A."/>
            <person name="Valentine D.L."/>
        </authorList>
    </citation>
    <scope>NUCLEOTIDE SEQUENCE [LARGE SCALE GENOMIC DNA]</scope>
    <source>
        <strain evidence="8 9">NLcol2</strain>
    </source>
</reference>
<evidence type="ECO:0000256" key="4">
    <source>
        <dbReference type="ARBA" id="ARBA00022795"/>
    </source>
</evidence>
<keyword evidence="5" id="KW-0143">Chaperone</keyword>
<dbReference type="InterPro" id="IPR003713">
    <property type="entry name" value="FliS"/>
</dbReference>
<name>A0ABU5MT07_9BACT</name>
<dbReference type="InterPro" id="IPR036584">
    <property type="entry name" value="FliS_sf"/>
</dbReference>
<evidence type="ECO:0000256" key="2">
    <source>
        <dbReference type="ARBA" id="ARBA00008787"/>
    </source>
</evidence>
<proteinExistence type="inferred from homology"/>
<comment type="subcellular location">
    <subcellularLocation>
        <location evidence="1 6">Cytoplasm</location>
        <location evidence="1 6">Cytosol</location>
    </subcellularLocation>
</comment>
<accession>A0ABU5MT07</accession>
<evidence type="ECO:0000256" key="5">
    <source>
        <dbReference type="ARBA" id="ARBA00023186"/>
    </source>
</evidence>
<keyword evidence="3 6" id="KW-0963">Cytoplasm</keyword>
<evidence type="ECO:0000313" key="9">
    <source>
        <dbReference type="Proteomes" id="UP001290861"/>
    </source>
</evidence>
<dbReference type="PANTHER" id="PTHR34773:SF1">
    <property type="entry name" value="FLAGELLAR SECRETION CHAPERONE FLIS"/>
    <property type="match status" value="1"/>
</dbReference>
<feature type="region of interest" description="Disordered" evidence="7">
    <location>
        <begin position="126"/>
        <end position="145"/>
    </location>
</feature>
<keyword evidence="9" id="KW-1185">Reference proteome</keyword>
<keyword evidence="4 6" id="KW-1005">Bacterial flagellum biogenesis</keyword>
<evidence type="ECO:0000256" key="3">
    <source>
        <dbReference type="ARBA" id="ARBA00022490"/>
    </source>
</evidence>
<dbReference type="RefSeq" id="WP_322607064.1">
    <property type="nucleotide sequence ID" value="NZ_JARVCO010000002.1"/>
</dbReference>
<dbReference type="Gene3D" id="1.20.120.340">
    <property type="entry name" value="Flagellar protein FliS"/>
    <property type="match status" value="1"/>
</dbReference>
<gene>
    <name evidence="8" type="primary">fliS</name>
    <name evidence="8" type="ORF">P9H32_01375</name>
</gene>
<organism evidence="8 9">
    <name type="scientific">Pontiella agarivorans</name>
    <dbReference type="NCBI Taxonomy" id="3038953"/>
    <lineage>
        <taxon>Bacteria</taxon>
        <taxon>Pseudomonadati</taxon>
        <taxon>Kiritimatiellota</taxon>
        <taxon>Kiritimatiellia</taxon>
        <taxon>Kiritimatiellales</taxon>
        <taxon>Pontiellaceae</taxon>
        <taxon>Pontiella</taxon>
    </lineage>
</organism>
<evidence type="ECO:0000313" key="8">
    <source>
        <dbReference type="EMBL" id="MDZ8117262.1"/>
    </source>
</evidence>
<dbReference type="SUPFAM" id="SSF101116">
    <property type="entry name" value="Flagellar export chaperone FliS"/>
    <property type="match status" value="1"/>
</dbReference>
<comment type="caution">
    <text evidence="8">The sequence shown here is derived from an EMBL/GenBank/DDBJ whole genome shotgun (WGS) entry which is preliminary data.</text>
</comment>
<sequence>MAELNQYQKAAVNTATAMELVLMVYDECIRSLEKAEEAFKLEGPERIEPIGNHLRHAQDAITELSVSLDLERGGEIAENLNRLYDFMRNHLSQANLKKELQPVQDVKEMMVDLRGAWSQVAEQAPMLAPEPPGGNRGNGRITLAG</sequence>
<dbReference type="Proteomes" id="UP001290861">
    <property type="component" value="Unassembled WGS sequence"/>
</dbReference>
<comment type="similarity">
    <text evidence="2 6">Belongs to the FliS family.</text>
</comment>
<dbReference type="PIRSF" id="PIRSF039090">
    <property type="entry name" value="Flis"/>
    <property type="match status" value="1"/>
</dbReference>
<keyword evidence="8" id="KW-0966">Cell projection</keyword>
<evidence type="ECO:0000256" key="1">
    <source>
        <dbReference type="ARBA" id="ARBA00004514"/>
    </source>
</evidence>